<evidence type="ECO:0000256" key="4">
    <source>
        <dbReference type="ARBA" id="ARBA00022786"/>
    </source>
</evidence>
<dbReference type="Gene3D" id="3.90.70.10">
    <property type="entry name" value="Cysteine proteinases"/>
    <property type="match status" value="2"/>
</dbReference>
<keyword evidence="11" id="KW-1185">Reference proteome</keyword>
<evidence type="ECO:0000256" key="5">
    <source>
        <dbReference type="ARBA" id="ARBA00022801"/>
    </source>
</evidence>
<gene>
    <name evidence="10" type="ORF">FH972_022638</name>
</gene>
<dbReference type="InterPro" id="IPR001394">
    <property type="entry name" value="Peptidase_C19_UCH"/>
</dbReference>
<dbReference type="PANTHER" id="PTHR43982">
    <property type="entry name" value="UBIQUITIN CARBOXYL-TERMINAL HYDROLASE"/>
    <property type="match status" value="1"/>
</dbReference>
<keyword evidence="4" id="KW-0833">Ubl conjugation pathway</keyword>
<dbReference type="InterPro" id="IPR028889">
    <property type="entry name" value="USP"/>
</dbReference>
<evidence type="ECO:0000256" key="1">
    <source>
        <dbReference type="ARBA" id="ARBA00000707"/>
    </source>
</evidence>
<dbReference type="Pfam" id="PF13446">
    <property type="entry name" value="RPT"/>
    <property type="match status" value="4"/>
</dbReference>
<dbReference type="GO" id="GO:0061136">
    <property type="term" value="P:regulation of proteasomal protein catabolic process"/>
    <property type="evidence" value="ECO:0007669"/>
    <property type="project" value="TreeGrafter"/>
</dbReference>
<feature type="domain" description="USP" evidence="9">
    <location>
        <begin position="583"/>
        <end position="1038"/>
    </location>
</feature>
<dbReference type="EC" id="3.4.19.12" evidence="2"/>
<proteinExistence type="predicted"/>
<evidence type="ECO:0000313" key="11">
    <source>
        <dbReference type="Proteomes" id="UP000327013"/>
    </source>
</evidence>
<reference evidence="10 11" key="1">
    <citation type="submission" date="2019-06" db="EMBL/GenBank/DDBJ databases">
        <title>A chromosomal-level reference genome of Carpinus fangiana (Coryloideae, Betulaceae).</title>
        <authorList>
            <person name="Yang X."/>
            <person name="Wang Z."/>
            <person name="Zhang L."/>
            <person name="Hao G."/>
            <person name="Liu J."/>
            <person name="Yang Y."/>
        </authorList>
    </citation>
    <scope>NUCLEOTIDE SEQUENCE [LARGE SCALE GENOMIC DNA]</scope>
    <source>
        <strain evidence="10">Cfa_2016G</strain>
        <tissue evidence="10">Leaf</tissue>
    </source>
</reference>
<evidence type="ECO:0000313" key="10">
    <source>
        <dbReference type="EMBL" id="KAB8343044.1"/>
    </source>
</evidence>
<name>A0A5N6KST1_9ROSI</name>
<comment type="caution">
    <text evidence="10">The sequence shown here is derived from an EMBL/GenBank/DDBJ whole genome shotgun (WGS) entry which is preliminary data.</text>
</comment>
<dbReference type="InterPro" id="IPR038765">
    <property type="entry name" value="Papain-like_cys_pep_sf"/>
</dbReference>
<evidence type="ECO:0000256" key="2">
    <source>
        <dbReference type="ARBA" id="ARBA00012759"/>
    </source>
</evidence>
<evidence type="ECO:0000256" key="3">
    <source>
        <dbReference type="ARBA" id="ARBA00022670"/>
    </source>
</evidence>
<dbReference type="InterPro" id="IPR025305">
    <property type="entry name" value="UCH_repeat_domain"/>
</dbReference>
<keyword evidence="5" id="KW-0378">Hydrolase</keyword>
<dbReference type="Pfam" id="PF00443">
    <property type="entry name" value="UCH"/>
    <property type="match status" value="2"/>
</dbReference>
<dbReference type="GO" id="GO:0070628">
    <property type="term" value="F:proteasome binding"/>
    <property type="evidence" value="ECO:0007669"/>
    <property type="project" value="TreeGrafter"/>
</dbReference>
<comment type="catalytic activity">
    <reaction evidence="1">
        <text>Thiol-dependent hydrolysis of ester, thioester, amide, peptide and isopeptide bonds formed by the C-terminal Gly of ubiquitin (a 76-residue protein attached to proteins as an intracellular targeting signal).</text>
        <dbReference type="EC" id="3.4.19.12"/>
    </reaction>
</comment>
<dbReference type="GO" id="GO:0016579">
    <property type="term" value="P:protein deubiquitination"/>
    <property type="evidence" value="ECO:0007669"/>
    <property type="project" value="InterPro"/>
</dbReference>
<feature type="region of interest" description="Disordered" evidence="8">
    <location>
        <begin position="754"/>
        <end position="779"/>
    </location>
</feature>
<dbReference type="GO" id="GO:0043161">
    <property type="term" value="P:proteasome-mediated ubiquitin-dependent protein catabolic process"/>
    <property type="evidence" value="ECO:0007669"/>
    <property type="project" value="InterPro"/>
</dbReference>
<dbReference type="OrthoDB" id="289038at2759"/>
<dbReference type="PANTHER" id="PTHR43982:SF6">
    <property type="entry name" value="UBIQUITIN CARBOXYL-TERMINAL HYDROLASE 2-RELATED"/>
    <property type="match status" value="1"/>
</dbReference>
<evidence type="ECO:0000256" key="6">
    <source>
        <dbReference type="ARBA" id="ARBA00022807"/>
    </source>
</evidence>
<keyword evidence="7" id="KW-0175">Coiled coil</keyword>
<sequence length="1126" mass="125236">MVHVRTKTAPALLQDLLGFDPRDVAALDRNHSCQHAYCTVPDRSRLPALDEVPNATTHWNVVSVCQRCRCHVELDLTFPGASLPCPSRGAPLHVFEWQDPLPEDERGAAPIHRFVCDTSTCRAVLKATVRKPILDQAYVAILTEPNHLKRRYKVAFAQHPSLQEIVPVQALATLRAYVQGAVGDGRAKKIPVRNKRFMYALGEDARELLIKLGFTYARDADASNDNWEPPGYDRDIDSDTLEILLDCRDELILLMQQRPEAEKMELKEVERAEMYGAPPTIRDMERLLGMLDSANLTFDSNAYRLGCLPNFSDDLIAWAYDRLILIHPEDAPTTFDHLRKIAAERQSESLQLKATMLESEGQQSREAVRKAYFQLGYGDFDSAGSASDDELLGTYQARVPDIGPDQQHDLKLALKTIADWRNSHLLKQACSDKIETYEQALLYLDASAETSDDFIIPLYTAKLADAGAGDERPREALLIIAKKRNSAGLQGYLDQGEVPAPLMDIQQAYLTFGIEGGSSVDDQFILDAFSISIAEAPGRTKDFRNALSVIAKERNSPSLQSALQDAATHTTQFQAKSAPDEPRGLGNLANTCYMNTLFQWFFYIKPIRERVLNFDEYKEDPASRAVFKEKVGDMNVRKKEVVRAQRFVQALEVLFKEMITIRNDYPAGVARNPTERADYPTPSVELARLTLAPVTQNAARRRSTISSLPGTARALSSPHLERFPTRSETSSIDHGNAIAITDSPVEQNLHGYMKGRQTSDDSSSGSMGQAVAEEVPSSDSLGMEVITQKPDDIHPEVKPETPLTVVTKDIAPPVPPRPRIDSVDDLATMEQLATQQDVSEAVENMLHQFSWAFKPETGSNSGAIDVVSKLFYGKDSMENLNALRKRKSALTETPIKLTIPDAITSLNEHLEAIRESAEELGLSDLSVDEDLSQHLDARAKAAQQEIEAIDARILQLEAELEGLFEKGGQLTYRLHSVFVHTGDQTGSGHWYIYIFDPAKKIWRWFNDGQVVEVKDVRDIFSPQKDAHGHSTLVAYVRADQQDAIMDTVRREQPKDAPQEFRQPYEEAAYLVAVLFGGEQRNQVDAGPHLLAAEFAGEGVVSVLSGWAECGGDGRGLGYLSSRTPWA</sequence>
<dbReference type="Proteomes" id="UP000327013">
    <property type="component" value="Unassembled WGS sequence"/>
</dbReference>
<dbReference type="AlphaFoldDB" id="A0A5N6KST1"/>
<dbReference type="PROSITE" id="PS50235">
    <property type="entry name" value="USP_3"/>
    <property type="match status" value="1"/>
</dbReference>
<dbReference type="InterPro" id="IPR044635">
    <property type="entry name" value="UBP14-like"/>
</dbReference>
<keyword evidence="6" id="KW-0788">Thiol protease</keyword>
<keyword evidence="3" id="KW-0645">Protease</keyword>
<evidence type="ECO:0000256" key="8">
    <source>
        <dbReference type="SAM" id="MobiDB-lite"/>
    </source>
</evidence>
<organism evidence="10 11">
    <name type="scientific">Carpinus fangiana</name>
    <dbReference type="NCBI Taxonomy" id="176857"/>
    <lineage>
        <taxon>Eukaryota</taxon>
        <taxon>Viridiplantae</taxon>
        <taxon>Streptophyta</taxon>
        <taxon>Embryophyta</taxon>
        <taxon>Tracheophyta</taxon>
        <taxon>Spermatophyta</taxon>
        <taxon>Magnoliopsida</taxon>
        <taxon>eudicotyledons</taxon>
        <taxon>Gunneridae</taxon>
        <taxon>Pentapetalae</taxon>
        <taxon>rosids</taxon>
        <taxon>fabids</taxon>
        <taxon>Fagales</taxon>
        <taxon>Betulaceae</taxon>
        <taxon>Carpinus</taxon>
    </lineage>
</organism>
<dbReference type="GO" id="GO:0004843">
    <property type="term" value="F:cysteine-type deubiquitinase activity"/>
    <property type="evidence" value="ECO:0007669"/>
    <property type="project" value="UniProtKB-EC"/>
</dbReference>
<evidence type="ECO:0000259" key="9">
    <source>
        <dbReference type="PROSITE" id="PS50235"/>
    </source>
</evidence>
<dbReference type="SUPFAM" id="SSF54001">
    <property type="entry name" value="Cysteine proteinases"/>
    <property type="match status" value="1"/>
</dbReference>
<feature type="coiled-coil region" evidence="7">
    <location>
        <begin position="932"/>
        <end position="966"/>
    </location>
</feature>
<dbReference type="EMBL" id="VIBQ01000012">
    <property type="protein sequence ID" value="KAB8343044.1"/>
    <property type="molecule type" value="Genomic_DNA"/>
</dbReference>
<accession>A0A5N6KST1</accession>
<evidence type="ECO:0000256" key="7">
    <source>
        <dbReference type="SAM" id="Coils"/>
    </source>
</evidence>
<protein>
    <recommendedName>
        <fullName evidence="2">ubiquitinyl hydrolase 1</fullName>
        <ecNumber evidence="2">3.4.19.12</ecNumber>
    </recommendedName>
</protein>